<dbReference type="EMBL" id="CP001678">
    <property type="protein sequence ID" value="ACT59102.1"/>
    <property type="molecule type" value="Genomic_DNA"/>
</dbReference>
<dbReference type="KEGG" id="hba:Hbal_1411"/>
<accession>C6XJ07</accession>
<dbReference type="Proteomes" id="UP000002745">
    <property type="component" value="Chromosome"/>
</dbReference>
<evidence type="ECO:0000313" key="3">
    <source>
        <dbReference type="Proteomes" id="UP000002745"/>
    </source>
</evidence>
<dbReference type="eggNOG" id="COG1562">
    <property type="taxonomic scope" value="Bacteria"/>
</dbReference>
<reference evidence="3" key="1">
    <citation type="journal article" date="2011" name="J. Bacteriol.">
        <title>Genome sequences of eight morphologically diverse alphaproteobacteria.</title>
        <authorList>
            <consortium name="US DOE Joint Genome Institute"/>
            <person name="Brown P.J."/>
            <person name="Kysela D.T."/>
            <person name="Buechlein A."/>
            <person name="Hemmerich C."/>
            <person name="Brun Y.V."/>
        </authorList>
    </citation>
    <scope>NUCLEOTIDE SEQUENCE [LARGE SCALE GENOMIC DNA]</scope>
    <source>
        <strain evidence="3">ATCC 49814 / DSM 5838 / IFAM 1418</strain>
    </source>
</reference>
<dbReference type="InterPro" id="IPR008949">
    <property type="entry name" value="Isoprenoid_synthase_dom_sf"/>
</dbReference>
<dbReference type="InterPro" id="IPR002060">
    <property type="entry name" value="Squ/phyt_synthse"/>
</dbReference>
<feature type="compositionally biased region" description="Basic and acidic residues" evidence="1">
    <location>
        <begin position="12"/>
        <end position="21"/>
    </location>
</feature>
<keyword evidence="3" id="KW-1185">Reference proteome</keyword>
<dbReference type="RefSeq" id="WP_015827252.1">
    <property type="nucleotide sequence ID" value="NC_012982.1"/>
</dbReference>
<evidence type="ECO:0000256" key="1">
    <source>
        <dbReference type="SAM" id="MobiDB-lite"/>
    </source>
</evidence>
<gene>
    <name evidence="2" type="ordered locus">Hbal_1411</name>
</gene>
<dbReference type="Gene3D" id="1.10.600.10">
    <property type="entry name" value="Farnesyl Diphosphate Synthase"/>
    <property type="match status" value="1"/>
</dbReference>
<evidence type="ECO:0000313" key="2">
    <source>
        <dbReference type="EMBL" id="ACT59102.1"/>
    </source>
</evidence>
<dbReference type="AlphaFoldDB" id="C6XJ07"/>
<dbReference type="OrthoDB" id="9814909at2"/>
<sequence>MTNTTSPQIRAPNEELENKLKSSDEDRWLASRYAPKSKRAILVAFYSLVHELERALGVSEPMLGRIRVQWWREVLDQIFSGSVVRSHDLALALKDEFCDMPDMQPMVDGLLNAYDDVLDGIENADKPPRMETGAWIALCAAKILRLEIEPYQDAIAACGRGYVSARIGSPCAAPRLEAVQQAFPTIPPEFGGAVLYVATMPAYMTGKGISPLGRRWSIFKAMASGKISKV</sequence>
<dbReference type="SUPFAM" id="SSF48576">
    <property type="entry name" value="Terpenoid synthases"/>
    <property type="match status" value="1"/>
</dbReference>
<feature type="region of interest" description="Disordered" evidence="1">
    <location>
        <begin position="1"/>
        <end position="21"/>
    </location>
</feature>
<proteinExistence type="predicted"/>
<name>C6XJ07_HIRBI</name>
<dbReference type="Pfam" id="PF00494">
    <property type="entry name" value="SQS_PSY"/>
    <property type="match status" value="1"/>
</dbReference>
<dbReference type="STRING" id="582402.Hbal_1411"/>
<dbReference type="HOGENOM" id="CLU_1260016_0_0_5"/>
<organism evidence="2 3">
    <name type="scientific">Hirschia baltica (strain ATCC 49814 / DSM 5838 / IFAM 1418)</name>
    <dbReference type="NCBI Taxonomy" id="582402"/>
    <lineage>
        <taxon>Bacteria</taxon>
        <taxon>Pseudomonadati</taxon>
        <taxon>Pseudomonadota</taxon>
        <taxon>Alphaproteobacteria</taxon>
        <taxon>Hyphomonadales</taxon>
        <taxon>Hyphomonadaceae</taxon>
        <taxon>Hirschia</taxon>
    </lineage>
</organism>
<protein>
    <submittedName>
        <fullName evidence="2">Putative phytoene synthase protein</fullName>
    </submittedName>
</protein>